<keyword evidence="2" id="KW-0520">NAD</keyword>
<dbReference type="GO" id="GO:0050661">
    <property type="term" value="F:NADP binding"/>
    <property type="evidence" value="ECO:0007669"/>
    <property type="project" value="InterPro"/>
</dbReference>
<reference evidence="7 8" key="1">
    <citation type="submission" date="2018-07" db="EMBL/GenBank/DDBJ databases">
        <title>Genomic Encyclopedia of Type Strains, Phase IV (KMG-IV): sequencing the most valuable type-strain genomes for metagenomic binning, comparative biology and taxonomic classification.</title>
        <authorList>
            <person name="Goeker M."/>
        </authorList>
    </citation>
    <scope>NUCLEOTIDE SEQUENCE [LARGE SCALE GENOMIC DNA]</scope>
    <source>
        <strain evidence="7 8">DSM 21352</strain>
    </source>
</reference>
<sequence length="326" mass="32557">MSGRVAVVGLGRMGLAVAACLARNGFAPLAWDIDPARTGLASDEGAEPCATAQALCGALGPAGPALWFSAVTDGDALGAVCFGDAGEEEGDGRMATGIVPHLPAGSVHVCLGTIGSACAEALAERHHAAGQYFVACPVFGRPDEAWAGDLTAVVGVPPALPAQRLAAVRQALAAFAPRVFEVPGPAAACAVKLAGNGLIASAVAALTEAMSLVRAHGVPAALAHQVFTAKLFRGPVYEGVGRAVAQSVERVAAGEDSPADAPGFTIALGLKDLRLADEAARASQVAMPIADAARARLDAAQAAGQGGRDWGTLAEALAVVQPVTKR</sequence>
<keyword evidence="4" id="KW-0732">Signal</keyword>
<proteinExistence type="predicted"/>
<evidence type="ECO:0000259" key="5">
    <source>
        <dbReference type="Pfam" id="PF03446"/>
    </source>
</evidence>
<feature type="domain" description="3-hydroxyisobutyrate dehydrogenase-like NAD-binding" evidence="6">
    <location>
        <begin position="187"/>
        <end position="313"/>
    </location>
</feature>
<dbReference type="GO" id="GO:0051287">
    <property type="term" value="F:NAD binding"/>
    <property type="evidence" value="ECO:0007669"/>
    <property type="project" value="InterPro"/>
</dbReference>
<dbReference type="PANTHER" id="PTHR43580">
    <property type="entry name" value="OXIDOREDUCTASE GLYR1-RELATED"/>
    <property type="match status" value="1"/>
</dbReference>
<feature type="domain" description="6-phosphogluconate dehydrogenase NADP-binding" evidence="5">
    <location>
        <begin position="4"/>
        <end position="180"/>
    </location>
</feature>
<dbReference type="EMBL" id="QQAV01000013">
    <property type="protein sequence ID" value="RDI19073.1"/>
    <property type="molecule type" value="Genomic_DNA"/>
</dbReference>
<dbReference type="InterPro" id="IPR036291">
    <property type="entry name" value="NAD(P)-bd_dom_sf"/>
</dbReference>
<dbReference type="PIRSF" id="PIRSF000103">
    <property type="entry name" value="HIBADH"/>
    <property type="match status" value="1"/>
</dbReference>
<protein>
    <submittedName>
        <fullName evidence="7">3-hydroxyisobutyrate dehydrogenase-like beta-hydroxyacid dehydrogenase</fullName>
    </submittedName>
</protein>
<dbReference type="PANTHER" id="PTHR43580:SF2">
    <property type="entry name" value="CYTOKINE-LIKE NUCLEAR FACTOR N-PAC"/>
    <property type="match status" value="1"/>
</dbReference>
<feature type="chain" id="PRO_5016579576" evidence="4">
    <location>
        <begin position="19"/>
        <end position="326"/>
    </location>
</feature>
<organism evidence="7 8">
    <name type="scientific">Pseudacidovorax intermedius</name>
    <dbReference type="NCBI Taxonomy" id="433924"/>
    <lineage>
        <taxon>Bacteria</taxon>
        <taxon>Pseudomonadati</taxon>
        <taxon>Pseudomonadota</taxon>
        <taxon>Betaproteobacteria</taxon>
        <taxon>Burkholderiales</taxon>
        <taxon>Comamonadaceae</taxon>
        <taxon>Pseudacidovorax</taxon>
    </lineage>
</organism>
<dbReference type="InterPro" id="IPR008927">
    <property type="entry name" value="6-PGluconate_DH-like_C_sf"/>
</dbReference>
<gene>
    <name evidence="7" type="ORF">DFR41_11355</name>
</gene>
<evidence type="ECO:0000313" key="8">
    <source>
        <dbReference type="Proteomes" id="UP000255265"/>
    </source>
</evidence>
<evidence type="ECO:0000256" key="1">
    <source>
        <dbReference type="ARBA" id="ARBA00023002"/>
    </source>
</evidence>
<dbReference type="InterPro" id="IPR006115">
    <property type="entry name" value="6PGDH_NADP-bd"/>
</dbReference>
<dbReference type="Pfam" id="PF03446">
    <property type="entry name" value="NAD_binding_2"/>
    <property type="match status" value="1"/>
</dbReference>
<accession>A0A370F752</accession>
<dbReference type="InterPro" id="IPR051265">
    <property type="entry name" value="HIBADH-related_NP60_sf"/>
</dbReference>
<dbReference type="InterPro" id="IPR029154">
    <property type="entry name" value="HIBADH-like_NADP-bd"/>
</dbReference>
<dbReference type="OrthoDB" id="9777604at2"/>
<dbReference type="GO" id="GO:0016491">
    <property type="term" value="F:oxidoreductase activity"/>
    <property type="evidence" value="ECO:0007669"/>
    <property type="project" value="UniProtKB-KW"/>
</dbReference>
<evidence type="ECO:0000313" key="7">
    <source>
        <dbReference type="EMBL" id="RDI19073.1"/>
    </source>
</evidence>
<dbReference type="SUPFAM" id="SSF48179">
    <property type="entry name" value="6-phosphogluconate dehydrogenase C-terminal domain-like"/>
    <property type="match status" value="1"/>
</dbReference>
<feature type="active site" evidence="3">
    <location>
        <position position="192"/>
    </location>
</feature>
<dbReference type="Pfam" id="PF14833">
    <property type="entry name" value="NAD_binding_11"/>
    <property type="match status" value="1"/>
</dbReference>
<keyword evidence="8" id="KW-1185">Reference proteome</keyword>
<evidence type="ECO:0000259" key="6">
    <source>
        <dbReference type="Pfam" id="PF14833"/>
    </source>
</evidence>
<dbReference type="AlphaFoldDB" id="A0A370F752"/>
<dbReference type="RefSeq" id="WP_114804527.1">
    <property type="nucleotide sequence ID" value="NZ_QQAV01000013.1"/>
</dbReference>
<evidence type="ECO:0000256" key="2">
    <source>
        <dbReference type="ARBA" id="ARBA00023027"/>
    </source>
</evidence>
<dbReference type="Gene3D" id="1.10.1040.10">
    <property type="entry name" value="N-(1-d-carboxylethyl)-l-norvaline Dehydrogenase, domain 2"/>
    <property type="match status" value="1"/>
</dbReference>
<dbReference type="Proteomes" id="UP000255265">
    <property type="component" value="Unassembled WGS sequence"/>
</dbReference>
<dbReference type="Gene3D" id="3.40.50.720">
    <property type="entry name" value="NAD(P)-binding Rossmann-like Domain"/>
    <property type="match status" value="1"/>
</dbReference>
<dbReference type="SUPFAM" id="SSF51735">
    <property type="entry name" value="NAD(P)-binding Rossmann-fold domains"/>
    <property type="match status" value="1"/>
</dbReference>
<dbReference type="InterPro" id="IPR013328">
    <property type="entry name" value="6PGD_dom2"/>
</dbReference>
<dbReference type="InterPro" id="IPR015815">
    <property type="entry name" value="HIBADH-related"/>
</dbReference>
<name>A0A370F752_9BURK</name>
<keyword evidence="1" id="KW-0560">Oxidoreductase</keyword>
<evidence type="ECO:0000256" key="4">
    <source>
        <dbReference type="SAM" id="SignalP"/>
    </source>
</evidence>
<feature type="signal peptide" evidence="4">
    <location>
        <begin position="1"/>
        <end position="18"/>
    </location>
</feature>
<comment type="caution">
    <text evidence="7">The sequence shown here is derived from an EMBL/GenBank/DDBJ whole genome shotgun (WGS) entry which is preliminary data.</text>
</comment>
<evidence type="ECO:0000256" key="3">
    <source>
        <dbReference type="PIRSR" id="PIRSR000103-1"/>
    </source>
</evidence>